<protein>
    <submittedName>
        <fullName evidence="1">Uncharacterized protein</fullName>
    </submittedName>
</protein>
<dbReference type="EMBL" id="CP030840">
    <property type="protein sequence ID" value="AXC10941.1"/>
    <property type="molecule type" value="Genomic_DNA"/>
</dbReference>
<dbReference type="AlphaFoldDB" id="A0A2Z5FVR6"/>
<proteinExistence type="predicted"/>
<gene>
    <name evidence="1" type="ORF">ACPOL_1595</name>
</gene>
<evidence type="ECO:0000313" key="2">
    <source>
        <dbReference type="Proteomes" id="UP000253606"/>
    </source>
</evidence>
<evidence type="ECO:0000313" key="1">
    <source>
        <dbReference type="EMBL" id="AXC10941.1"/>
    </source>
</evidence>
<keyword evidence="2" id="KW-1185">Reference proteome</keyword>
<name>A0A2Z5FVR6_9BACT</name>
<accession>A0A2Z5FVR6</accession>
<reference evidence="1 2" key="1">
    <citation type="journal article" date="2018" name="Front. Microbiol.">
        <title>Hydrolytic Capabilities as a Key to Environmental Success: Chitinolytic and Cellulolytic Acidobacteria From Acidic Sub-arctic Soils and Boreal Peatlands.</title>
        <authorList>
            <person name="Belova S.E."/>
            <person name="Ravin N.V."/>
            <person name="Pankratov T.A."/>
            <person name="Rakitin A.L."/>
            <person name="Ivanova A.A."/>
            <person name="Beletsky A.V."/>
            <person name="Mardanov A.V."/>
            <person name="Sinninghe Damste J.S."/>
            <person name="Dedysh S.N."/>
        </authorList>
    </citation>
    <scope>NUCLEOTIDE SEQUENCE [LARGE SCALE GENOMIC DNA]</scope>
    <source>
        <strain evidence="1 2">SBC82</strain>
    </source>
</reference>
<dbReference type="Proteomes" id="UP000253606">
    <property type="component" value="Chromosome"/>
</dbReference>
<sequence length="37" mass="4172">MHTSLTLSQAKKTLLPYRLYLVDEGSGYTDAEMPDPE</sequence>
<organism evidence="1 2">
    <name type="scientific">Acidisarcina polymorpha</name>
    <dbReference type="NCBI Taxonomy" id="2211140"/>
    <lineage>
        <taxon>Bacteria</taxon>
        <taxon>Pseudomonadati</taxon>
        <taxon>Acidobacteriota</taxon>
        <taxon>Terriglobia</taxon>
        <taxon>Terriglobales</taxon>
        <taxon>Acidobacteriaceae</taxon>
        <taxon>Acidisarcina</taxon>
    </lineage>
</organism>
<dbReference type="KEGG" id="abas:ACPOL_1595"/>